<dbReference type="PANTHER" id="PTHR12301">
    <property type="entry name" value="SAM-DOMAIN, SH3 AND NUCLEAR LOCALIZATION SIGNALS PROTEIN RELATED"/>
    <property type="match status" value="1"/>
</dbReference>
<sequence>MYVKTLGIGKVPDSSTAILETPDSTENISKECDSLSNHQSVLSNSNQGFSSTGEEESFAEGGRVLGRARALVDCTPSPYDKDGLAFKKGDVIDILAKSSSGYWVGRLRNQIGHFKFINVEEIQNGDRKTSKRRLSSFEQKSNLAKTLEDLLEHLGLE</sequence>
<dbReference type="InterPro" id="IPR036028">
    <property type="entry name" value="SH3-like_dom_sf"/>
</dbReference>
<dbReference type="AlphaFoldDB" id="A0A8X6FCE9"/>
<dbReference type="EMBL" id="BMAO01031623">
    <property type="protein sequence ID" value="GFQ76553.1"/>
    <property type="molecule type" value="Genomic_DNA"/>
</dbReference>
<dbReference type="SUPFAM" id="SSF50044">
    <property type="entry name" value="SH3-domain"/>
    <property type="match status" value="1"/>
</dbReference>
<dbReference type="PROSITE" id="PS50002">
    <property type="entry name" value="SH3"/>
    <property type="match status" value="1"/>
</dbReference>
<gene>
    <name evidence="4" type="primary">SASH3</name>
    <name evidence="4" type="ORF">TNCT_650571</name>
</gene>
<dbReference type="Pfam" id="PF07653">
    <property type="entry name" value="SH3_2"/>
    <property type="match status" value="1"/>
</dbReference>
<evidence type="ECO:0000313" key="4">
    <source>
        <dbReference type="EMBL" id="GFQ76553.1"/>
    </source>
</evidence>
<proteinExistence type="predicted"/>
<dbReference type="Gene3D" id="2.30.30.40">
    <property type="entry name" value="SH3 Domains"/>
    <property type="match status" value="1"/>
</dbReference>
<keyword evidence="1 2" id="KW-0728">SH3 domain</keyword>
<protein>
    <submittedName>
        <fullName evidence="4">SAM and SH3 domain-containing protein 3</fullName>
    </submittedName>
</protein>
<dbReference type="PANTHER" id="PTHR12301:SF10">
    <property type="match status" value="1"/>
</dbReference>
<dbReference type="Proteomes" id="UP000887116">
    <property type="component" value="Unassembled WGS sequence"/>
</dbReference>
<feature type="non-terminal residue" evidence="4">
    <location>
        <position position="157"/>
    </location>
</feature>
<evidence type="ECO:0000313" key="5">
    <source>
        <dbReference type="Proteomes" id="UP000887116"/>
    </source>
</evidence>
<evidence type="ECO:0000256" key="2">
    <source>
        <dbReference type="PROSITE-ProRule" id="PRU00192"/>
    </source>
</evidence>
<dbReference type="SMART" id="SM00326">
    <property type="entry name" value="SH3"/>
    <property type="match status" value="1"/>
</dbReference>
<evidence type="ECO:0000256" key="1">
    <source>
        <dbReference type="ARBA" id="ARBA00022443"/>
    </source>
</evidence>
<dbReference type="InterPro" id="IPR051725">
    <property type="entry name" value="SAM-SH3_domain_protein"/>
</dbReference>
<dbReference type="InterPro" id="IPR001452">
    <property type="entry name" value="SH3_domain"/>
</dbReference>
<reference evidence="4" key="1">
    <citation type="submission" date="2020-07" db="EMBL/GenBank/DDBJ databases">
        <title>Multicomponent nature underlies the extraordinary mechanical properties of spider dragline silk.</title>
        <authorList>
            <person name="Kono N."/>
            <person name="Nakamura H."/>
            <person name="Mori M."/>
            <person name="Yoshida Y."/>
            <person name="Ohtoshi R."/>
            <person name="Malay A.D."/>
            <person name="Moran D.A.P."/>
            <person name="Tomita M."/>
            <person name="Numata K."/>
            <person name="Arakawa K."/>
        </authorList>
    </citation>
    <scope>NUCLEOTIDE SEQUENCE</scope>
</reference>
<dbReference type="OrthoDB" id="6428308at2759"/>
<comment type="caution">
    <text evidence="4">The sequence shown here is derived from an EMBL/GenBank/DDBJ whole genome shotgun (WGS) entry which is preliminary data.</text>
</comment>
<name>A0A8X6FCE9_TRICU</name>
<organism evidence="4 5">
    <name type="scientific">Trichonephila clavata</name>
    <name type="common">Joro spider</name>
    <name type="synonym">Nephila clavata</name>
    <dbReference type="NCBI Taxonomy" id="2740835"/>
    <lineage>
        <taxon>Eukaryota</taxon>
        <taxon>Metazoa</taxon>
        <taxon>Ecdysozoa</taxon>
        <taxon>Arthropoda</taxon>
        <taxon>Chelicerata</taxon>
        <taxon>Arachnida</taxon>
        <taxon>Araneae</taxon>
        <taxon>Araneomorphae</taxon>
        <taxon>Entelegynae</taxon>
        <taxon>Araneoidea</taxon>
        <taxon>Nephilidae</taxon>
        <taxon>Trichonephila</taxon>
    </lineage>
</organism>
<feature type="domain" description="SH3" evidence="3">
    <location>
        <begin position="63"/>
        <end position="124"/>
    </location>
</feature>
<evidence type="ECO:0000259" key="3">
    <source>
        <dbReference type="PROSITE" id="PS50002"/>
    </source>
</evidence>
<accession>A0A8X6FCE9</accession>
<keyword evidence="5" id="KW-1185">Reference proteome</keyword>